<proteinExistence type="predicted"/>
<dbReference type="RefSeq" id="WP_047099820.1">
    <property type="nucleotide sequence ID" value="NZ_CP006644.1"/>
</dbReference>
<dbReference type="PATRIC" id="fig|1123269.5.peg.3895"/>
<dbReference type="AlphaFoldDB" id="W0AH73"/>
<protein>
    <recommendedName>
        <fullName evidence="1">Flagellar motor switch protein FliN-like C-terminal domain-containing protein</fullName>
    </recommendedName>
</protein>
<organism evidence="2 3">
    <name type="scientific">Sphingomonas sanxanigenens DSM 19645 = NX02</name>
    <dbReference type="NCBI Taxonomy" id="1123269"/>
    <lineage>
        <taxon>Bacteria</taxon>
        <taxon>Pseudomonadati</taxon>
        <taxon>Pseudomonadota</taxon>
        <taxon>Alphaproteobacteria</taxon>
        <taxon>Sphingomonadales</taxon>
        <taxon>Sphingomonadaceae</taxon>
        <taxon>Sphingomonas</taxon>
    </lineage>
</organism>
<name>W0AH73_9SPHN</name>
<dbReference type="OrthoDB" id="9790303at2"/>
<sequence length="250" mass="26570">MTAAVRSWLPFEPDDRPVVRDTMHQAIEDWSARWVATGRWQLAWPGRQARAVAAAPGHARRTKNGIDVVPSARHAGEIAAAALMLPGGWEFGGSNADALVAAFEDRVIGDLAETLERVVAGDVPAAADRDGLVTINITDAKSGSALIQLSFPRVLLIELARTGMAPPRRRSRLEPIGQAVAPERVAIAVTLGVARLQIGEFANLVEGDVLVLDRAVTEPVDLCVAGTRWLGGQLLDSSAAETGISIKIID</sequence>
<dbReference type="Pfam" id="PF01052">
    <property type="entry name" value="FliMN_C"/>
    <property type="match status" value="1"/>
</dbReference>
<reference evidence="2 3" key="1">
    <citation type="submission" date="2013-07" db="EMBL/GenBank/DDBJ databases">
        <title>Completed genome of Sphingomonas sanxanigenens NX02.</title>
        <authorList>
            <person name="Ma T."/>
            <person name="Huang H."/>
            <person name="Wu M."/>
            <person name="Li X."/>
            <person name="Li G."/>
        </authorList>
    </citation>
    <scope>NUCLEOTIDE SEQUENCE [LARGE SCALE GENOMIC DNA]</scope>
    <source>
        <strain evidence="2 3">NX02</strain>
    </source>
</reference>
<evidence type="ECO:0000313" key="2">
    <source>
        <dbReference type="EMBL" id="AHE55643.1"/>
    </source>
</evidence>
<dbReference type="SUPFAM" id="SSF101801">
    <property type="entry name" value="Surface presentation of antigens (SPOA)"/>
    <property type="match status" value="1"/>
</dbReference>
<dbReference type="KEGG" id="ssan:NX02_19920"/>
<dbReference type="Gene3D" id="2.30.330.10">
    <property type="entry name" value="SpoA-like"/>
    <property type="match status" value="1"/>
</dbReference>
<gene>
    <name evidence="2" type="ORF">NX02_19920</name>
</gene>
<keyword evidence="3" id="KW-1185">Reference proteome</keyword>
<accession>W0AH73</accession>
<dbReference type="Proteomes" id="UP000018851">
    <property type="component" value="Chromosome"/>
</dbReference>
<dbReference type="EMBL" id="CP006644">
    <property type="protein sequence ID" value="AHE55643.1"/>
    <property type="molecule type" value="Genomic_DNA"/>
</dbReference>
<evidence type="ECO:0000313" key="3">
    <source>
        <dbReference type="Proteomes" id="UP000018851"/>
    </source>
</evidence>
<dbReference type="InterPro" id="IPR001543">
    <property type="entry name" value="FliN-like_C"/>
</dbReference>
<dbReference type="STRING" id="1123269.NX02_19920"/>
<dbReference type="InterPro" id="IPR036429">
    <property type="entry name" value="SpoA-like_sf"/>
</dbReference>
<dbReference type="HOGENOM" id="CLU_1110835_0_0_5"/>
<evidence type="ECO:0000259" key="1">
    <source>
        <dbReference type="Pfam" id="PF01052"/>
    </source>
</evidence>
<feature type="domain" description="Flagellar motor switch protein FliN-like C-terminal" evidence="1">
    <location>
        <begin position="185"/>
        <end position="234"/>
    </location>
</feature>